<accession>A0ABP3QGI1</accession>
<name>A0ABP3QGI1_9PROT</name>
<reference evidence="2" key="1">
    <citation type="journal article" date="2019" name="Int. J. Syst. Evol. Microbiol.">
        <title>The Global Catalogue of Microorganisms (GCM) 10K type strain sequencing project: providing services to taxonomists for standard genome sequencing and annotation.</title>
        <authorList>
            <consortium name="The Broad Institute Genomics Platform"/>
            <consortium name="The Broad Institute Genome Sequencing Center for Infectious Disease"/>
            <person name="Wu L."/>
            <person name="Ma J."/>
        </authorList>
    </citation>
    <scope>NUCLEOTIDE SEQUENCE [LARGE SCALE GENOMIC DNA]</scope>
    <source>
        <strain evidence="2">JCM 9933</strain>
    </source>
</reference>
<sequence length="378" mass="40652">MTRPPRVLVVSPIASHPADQGNAARIQAMGRELMARGVVCEFVHYATEGSAPAQEAAMSEFWRGGFHSIQPQPVARAGMPGVWALDDWCPAFLADQVARLHRRGRHDAVLVHYVWMSRVLEGIAGAALRVLDTHDLFGDRHLAARAEGLDPSWFFTTRAEEARGLARADLVLAIQEAEAAVLRERSAAPVLTLGHMPPLRFLVEGGAEPPPPRAAFGYLGSANPWNVASVRALDAALADAPDLPWLLAGQIARRDLRLRSRPVLLGPVREPGDFYRAVECVLNPMAGGTGLKVKTVEALAAGLPVLGTRDAFAGLPAEHPGHGAADTAALVALMREFRRSDGFRAELRRASRLLAFRCAAAVARQYDELAALLARAAA</sequence>
<keyword evidence="2" id="KW-1185">Reference proteome</keyword>
<organism evidence="1 2">
    <name type="scientific">Craurococcus roseus</name>
    <dbReference type="NCBI Taxonomy" id="77585"/>
    <lineage>
        <taxon>Bacteria</taxon>
        <taxon>Pseudomonadati</taxon>
        <taxon>Pseudomonadota</taxon>
        <taxon>Alphaproteobacteria</taxon>
        <taxon>Acetobacterales</taxon>
        <taxon>Acetobacteraceae</taxon>
        <taxon>Craurococcus</taxon>
    </lineage>
</organism>
<dbReference type="RefSeq" id="WP_343896261.1">
    <property type="nucleotide sequence ID" value="NZ_BAAAFZ010000047.1"/>
</dbReference>
<dbReference type="Pfam" id="PF13692">
    <property type="entry name" value="Glyco_trans_1_4"/>
    <property type="match status" value="1"/>
</dbReference>
<proteinExistence type="predicted"/>
<protein>
    <recommendedName>
        <fullName evidence="3">Glycosyltransferase</fullName>
    </recommendedName>
</protein>
<evidence type="ECO:0008006" key="3">
    <source>
        <dbReference type="Google" id="ProtNLM"/>
    </source>
</evidence>
<dbReference type="SUPFAM" id="SSF53756">
    <property type="entry name" value="UDP-Glycosyltransferase/glycogen phosphorylase"/>
    <property type="match status" value="1"/>
</dbReference>
<gene>
    <name evidence="1" type="ORF">GCM10009416_30970</name>
</gene>
<evidence type="ECO:0000313" key="1">
    <source>
        <dbReference type="EMBL" id="GAA0590226.1"/>
    </source>
</evidence>
<comment type="caution">
    <text evidence="1">The sequence shown here is derived from an EMBL/GenBank/DDBJ whole genome shotgun (WGS) entry which is preliminary data.</text>
</comment>
<dbReference type="EMBL" id="BAAAFZ010000047">
    <property type="protein sequence ID" value="GAA0590226.1"/>
    <property type="molecule type" value="Genomic_DNA"/>
</dbReference>
<dbReference type="Proteomes" id="UP001501588">
    <property type="component" value="Unassembled WGS sequence"/>
</dbReference>
<evidence type="ECO:0000313" key="2">
    <source>
        <dbReference type="Proteomes" id="UP001501588"/>
    </source>
</evidence>
<dbReference type="Gene3D" id="3.40.50.2000">
    <property type="entry name" value="Glycogen Phosphorylase B"/>
    <property type="match status" value="1"/>
</dbReference>